<reference evidence="2" key="1">
    <citation type="submission" date="2016-03" db="EMBL/GenBank/DDBJ databases">
        <authorList>
            <person name="Ray J."/>
            <person name="Price M."/>
            <person name="Deutschbauer A."/>
        </authorList>
    </citation>
    <scope>NUCLEOTIDE SEQUENCE [LARGE SCALE GENOMIC DNA]</scope>
    <source>
        <strain evidence="2">FW300-N1B4</strain>
    </source>
</reference>
<accession>A0A166QMG2</accession>
<dbReference type="AlphaFoldDB" id="A0A166QMG2"/>
<gene>
    <name evidence="1" type="ORF">A1D17_02995</name>
</gene>
<dbReference type="Proteomes" id="UP000076489">
    <property type="component" value="Unassembled WGS sequence"/>
</dbReference>
<dbReference type="Gene3D" id="1.10.10.710">
    <property type="entry name" value="PSPTO_1197 like"/>
    <property type="match status" value="1"/>
</dbReference>
<dbReference type="EMBL" id="LUKJ01000002">
    <property type="protein sequence ID" value="KZN20524.1"/>
    <property type="molecule type" value="Genomic_DNA"/>
</dbReference>
<dbReference type="Pfam" id="PF07130">
    <property type="entry name" value="YebG"/>
    <property type="match status" value="1"/>
</dbReference>
<evidence type="ECO:0000313" key="2">
    <source>
        <dbReference type="Proteomes" id="UP000076489"/>
    </source>
</evidence>
<comment type="caution">
    <text evidence="1">The sequence shown here is derived from an EMBL/GenBank/DDBJ whole genome shotgun (WGS) entry which is preliminary data.</text>
</comment>
<dbReference type="InterPro" id="IPR038627">
    <property type="entry name" value="YebG-like_sf"/>
</dbReference>
<reference evidence="1 2" key="2">
    <citation type="journal article" date="2018" name="Nature">
        <title>Mutant phenotypes for thousands of bacterial genes of unknown function.</title>
        <authorList>
            <person name="Price M.N."/>
            <person name="Wetmore K.M."/>
            <person name="Waters R.J."/>
            <person name="Callaghan M."/>
            <person name="Ray J."/>
            <person name="Liu H."/>
            <person name="Kuehl J.V."/>
            <person name="Melnyk R.A."/>
            <person name="Lamson J.S."/>
            <person name="Suh Y."/>
            <person name="Carlson H.K."/>
            <person name="Esquivel Z."/>
            <person name="Sadeeshkumar H."/>
            <person name="Chakraborty R."/>
            <person name="Zane G.M."/>
            <person name="Rubin B.E."/>
            <person name="Wall J.D."/>
            <person name="Visel A."/>
            <person name="Bristow J."/>
            <person name="Blow M.J."/>
            <person name="Arkin A.P."/>
            <person name="Deutschbauer A.M."/>
        </authorList>
    </citation>
    <scope>NUCLEOTIDE SEQUENCE [LARGE SCALE GENOMIC DNA]</scope>
    <source>
        <strain evidence="1 2">FW300-N1B4</strain>
    </source>
</reference>
<sequence>MAVETLYRTTRDPETLFMTRAEADAHDSMLELAESIQTVIHKAVPGISEDHLETMSIYMAKNRDIFAKAFGKKPDALLSLIDSDTAGANGSEPDA</sequence>
<evidence type="ECO:0000313" key="1">
    <source>
        <dbReference type="EMBL" id="KZN20524.1"/>
    </source>
</evidence>
<dbReference type="InterPro" id="IPR009813">
    <property type="entry name" value="Uncharacterised_YebG"/>
</dbReference>
<protein>
    <recommendedName>
        <fullName evidence="3">YebG family protein</fullName>
    </recommendedName>
</protein>
<organism evidence="1 2">
    <name type="scientific">Pseudomonas fluorescens</name>
    <dbReference type="NCBI Taxonomy" id="294"/>
    <lineage>
        <taxon>Bacteria</taxon>
        <taxon>Pseudomonadati</taxon>
        <taxon>Pseudomonadota</taxon>
        <taxon>Gammaproteobacteria</taxon>
        <taxon>Pseudomonadales</taxon>
        <taxon>Pseudomonadaceae</taxon>
        <taxon>Pseudomonas</taxon>
    </lineage>
</organism>
<name>A0A166QMG2_PSEFL</name>
<dbReference type="OrthoDB" id="7015534at2"/>
<proteinExistence type="predicted"/>
<dbReference type="RefSeq" id="WP_063340571.1">
    <property type="nucleotide sequence ID" value="NZ_LUKJ01000002.1"/>
</dbReference>
<evidence type="ECO:0008006" key="3">
    <source>
        <dbReference type="Google" id="ProtNLM"/>
    </source>
</evidence>